<dbReference type="EMBL" id="PTIZ01000001">
    <property type="protein sequence ID" value="PPK77984.1"/>
    <property type="molecule type" value="Genomic_DNA"/>
</dbReference>
<comment type="subcellular location">
    <subcellularLocation>
        <location evidence="1 10">Cell outer membrane</location>
        <topology evidence="1 10">Multi-pass membrane protein</topology>
    </subcellularLocation>
</comment>
<dbReference type="InterPro" id="IPR037066">
    <property type="entry name" value="Plug_dom_sf"/>
</dbReference>
<evidence type="ECO:0000256" key="11">
    <source>
        <dbReference type="RuleBase" id="RU003357"/>
    </source>
</evidence>
<dbReference type="RefSeq" id="WP_104427376.1">
    <property type="nucleotide sequence ID" value="NZ_PTIZ01000001.1"/>
</dbReference>
<gene>
    <name evidence="14" type="ORF">B0F87_101366</name>
</gene>
<keyword evidence="9 10" id="KW-0998">Cell outer membrane</keyword>
<keyword evidence="5 10" id="KW-0812">Transmembrane</keyword>
<dbReference type="Proteomes" id="UP000240010">
    <property type="component" value="Unassembled WGS sequence"/>
</dbReference>
<evidence type="ECO:0000256" key="4">
    <source>
        <dbReference type="ARBA" id="ARBA00022496"/>
    </source>
</evidence>
<dbReference type="Gene3D" id="3.55.50.30">
    <property type="match status" value="1"/>
</dbReference>
<dbReference type="SMART" id="SM00965">
    <property type="entry name" value="STN"/>
    <property type="match status" value="1"/>
</dbReference>
<keyword evidence="12" id="KW-0732">Signal</keyword>
<dbReference type="Pfam" id="PF00593">
    <property type="entry name" value="TonB_dep_Rec_b-barrel"/>
    <property type="match status" value="1"/>
</dbReference>
<dbReference type="PROSITE" id="PS52016">
    <property type="entry name" value="TONB_DEPENDENT_REC_3"/>
    <property type="match status" value="1"/>
</dbReference>
<evidence type="ECO:0000256" key="6">
    <source>
        <dbReference type="ARBA" id="ARBA00023004"/>
    </source>
</evidence>
<dbReference type="Gene3D" id="2.170.130.10">
    <property type="entry name" value="TonB-dependent receptor, plug domain"/>
    <property type="match status" value="1"/>
</dbReference>
<evidence type="ECO:0000256" key="10">
    <source>
        <dbReference type="PROSITE-ProRule" id="PRU01360"/>
    </source>
</evidence>
<dbReference type="InterPro" id="IPR012910">
    <property type="entry name" value="Plug_dom"/>
</dbReference>
<evidence type="ECO:0000256" key="1">
    <source>
        <dbReference type="ARBA" id="ARBA00004571"/>
    </source>
</evidence>
<dbReference type="InterPro" id="IPR000531">
    <property type="entry name" value="Beta-barrel_TonB"/>
</dbReference>
<dbReference type="Pfam" id="PF07660">
    <property type="entry name" value="STN"/>
    <property type="match status" value="1"/>
</dbReference>
<keyword evidence="2 10" id="KW-0813">Transport</keyword>
<feature type="domain" description="Secretin/TonB short N-terminal" evidence="13">
    <location>
        <begin position="49"/>
        <end position="100"/>
    </location>
</feature>
<reference evidence="14 15" key="1">
    <citation type="submission" date="2018-02" db="EMBL/GenBank/DDBJ databases">
        <title>Subsurface microbial communities from deep shales in Ohio and West Virginia, USA.</title>
        <authorList>
            <person name="Wrighton K."/>
        </authorList>
    </citation>
    <scope>NUCLEOTIDE SEQUENCE [LARGE SCALE GENOMIC DNA]</scope>
    <source>
        <strain evidence="14 15">OWC-DMM</strain>
    </source>
</reference>
<dbReference type="SUPFAM" id="SSF56935">
    <property type="entry name" value="Porins"/>
    <property type="match status" value="1"/>
</dbReference>
<protein>
    <submittedName>
        <fullName evidence="14">Iron complex outermembrane receptor protein</fullName>
    </submittedName>
</protein>
<evidence type="ECO:0000256" key="2">
    <source>
        <dbReference type="ARBA" id="ARBA00022448"/>
    </source>
</evidence>
<comment type="similarity">
    <text evidence="10 11">Belongs to the TonB-dependent receptor family.</text>
</comment>
<dbReference type="AlphaFoldDB" id="A0A2S6HKG5"/>
<dbReference type="Gene3D" id="2.40.170.20">
    <property type="entry name" value="TonB-dependent receptor, beta-barrel domain"/>
    <property type="match status" value="1"/>
</dbReference>
<dbReference type="GO" id="GO:0015344">
    <property type="term" value="F:siderophore uptake transmembrane transporter activity"/>
    <property type="evidence" value="ECO:0007669"/>
    <property type="project" value="TreeGrafter"/>
</dbReference>
<dbReference type="Pfam" id="PF07715">
    <property type="entry name" value="Plug"/>
    <property type="match status" value="1"/>
</dbReference>
<keyword evidence="7 11" id="KW-0798">TonB box</keyword>
<proteinExistence type="inferred from homology"/>
<feature type="chain" id="PRO_5015685766" evidence="12">
    <location>
        <begin position="23"/>
        <end position="808"/>
    </location>
</feature>
<name>A0A2S6HKG5_9GAMM</name>
<dbReference type="InterPro" id="IPR011662">
    <property type="entry name" value="Secretin/TonB_short_N"/>
</dbReference>
<evidence type="ECO:0000256" key="3">
    <source>
        <dbReference type="ARBA" id="ARBA00022452"/>
    </source>
</evidence>
<evidence type="ECO:0000256" key="8">
    <source>
        <dbReference type="ARBA" id="ARBA00023136"/>
    </source>
</evidence>
<dbReference type="GO" id="GO:0044718">
    <property type="term" value="P:siderophore transmembrane transport"/>
    <property type="evidence" value="ECO:0007669"/>
    <property type="project" value="TreeGrafter"/>
</dbReference>
<organism evidence="14 15">
    <name type="scientific">Methylobacter tundripaludum</name>
    <dbReference type="NCBI Taxonomy" id="173365"/>
    <lineage>
        <taxon>Bacteria</taxon>
        <taxon>Pseudomonadati</taxon>
        <taxon>Pseudomonadota</taxon>
        <taxon>Gammaproteobacteria</taxon>
        <taxon>Methylococcales</taxon>
        <taxon>Methylococcaceae</taxon>
        <taxon>Methylobacter</taxon>
    </lineage>
</organism>
<comment type="caution">
    <text evidence="14">The sequence shown here is derived from an EMBL/GenBank/DDBJ whole genome shotgun (WGS) entry which is preliminary data.</text>
</comment>
<keyword evidence="6" id="KW-0408">Iron</keyword>
<dbReference type="InterPro" id="IPR039426">
    <property type="entry name" value="TonB-dep_rcpt-like"/>
</dbReference>
<evidence type="ECO:0000256" key="5">
    <source>
        <dbReference type="ARBA" id="ARBA00022692"/>
    </source>
</evidence>
<evidence type="ECO:0000256" key="9">
    <source>
        <dbReference type="ARBA" id="ARBA00023237"/>
    </source>
</evidence>
<dbReference type="InterPro" id="IPR036942">
    <property type="entry name" value="Beta-barrel_TonB_sf"/>
</dbReference>
<keyword evidence="4" id="KW-0410">Iron transport</keyword>
<sequence length="808" mass="87659">MRTLPKLIANLPLAMVMGAAVAEESTFNLNIPAQPLAAAIEAVSKQTGLQPFYADGALAGKQSPALKGNYSKREAVEKLLAQSGLDYAFTGDNTVAVKAPAAKSAQKAKTEEPVVLDTLTIKGQKSNIDQPFGSYLDPSKIALARTATSDTAQMLNGTPGVSFSGGGGISSRPVIHGMADDRLRVQVDGMNLISACANHMNPALSYVAPSSVLSAQVLAGITPVSMGGDSIGGTIRVNSADPEFAEDGKAPLIKGQASTFYRTNGDARGGNIAASIANEHAELKYTGSTVQARNYKAGGNFTTQNTKNGSDVVGSSAYKSENQSLSLALRNDDHLAVIKVGQQNIPYQAFPNVRMDMTGDDSWFANVFTKSQFQWGNLETRAYHEDARHKMNFLADKMTTPTRNMPMDTHGVNQGLSVKANIDMTDKHLLTVGSEYQRYRLDDWWDPAPGSMMMGPGTFWNINAGKRDRIDLFTEWEGRWTQQWLTQLGARVGVVEMSAGNVKDYKDSTVAQRAEATAVNNQNKKQTDVNIDWTALARYTFNDMQTYELGAARKTRSPNLYERFAWSRGAMAMFMNNWVGDGNGYVGDINLKPEVAHTVSATANWHDAKQEDWEAKVTPFYTHVENYIDARLCQPGNGVTCASPSNGFNLLQLANFDAHLFGVDVSGSKLLVDTAKYGSLTGKTVLNYVRGRNNDTGGNLYQQMPFNATVALEHKRGGWSNTIETQIASSKTDVQAVRLEPKTAGYALLNLRSSYTWKHLRIDGGIDNLLDKNYALPLGGTYIGERSVAGTAVPGMGRSFNVGMTINY</sequence>
<dbReference type="PANTHER" id="PTHR30069:SF49">
    <property type="entry name" value="OUTER MEMBRANE PROTEIN C"/>
    <property type="match status" value="1"/>
</dbReference>
<keyword evidence="14" id="KW-0675">Receptor</keyword>
<evidence type="ECO:0000313" key="14">
    <source>
        <dbReference type="EMBL" id="PPK77984.1"/>
    </source>
</evidence>
<keyword evidence="4" id="KW-0406">Ion transport</keyword>
<keyword evidence="8 10" id="KW-0472">Membrane</keyword>
<evidence type="ECO:0000259" key="13">
    <source>
        <dbReference type="SMART" id="SM00965"/>
    </source>
</evidence>
<dbReference type="PANTHER" id="PTHR30069">
    <property type="entry name" value="TONB-DEPENDENT OUTER MEMBRANE RECEPTOR"/>
    <property type="match status" value="1"/>
</dbReference>
<evidence type="ECO:0000256" key="7">
    <source>
        <dbReference type="ARBA" id="ARBA00023077"/>
    </source>
</evidence>
<dbReference type="GO" id="GO:0009279">
    <property type="term" value="C:cell outer membrane"/>
    <property type="evidence" value="ECO:0007669"/>
    <property type="project" value="UniProtKB-SubCell"/>
</dbReference>
<evidence type="ECO:0000313" key="15">
    <source>
        <dbReference type="Proteomes" id="UP000240010"/>
    </source>
</evidence>
<keyword evidence="3 10" id="KW-1134">Transmembrane beta strand</keyword>
<feature type="signal peptide" evidence="12">
    <location>
        <begin position="1"/>
        <end position="22"/>
    </location>
</feature>
<evidence type="ECO:0000256" key="12">
    <source>
        <dbReference type="SAM" id="SignalP"/>
    </source>
</evidence>
<accession>A0A2S6HKG5</accession>